<dbReference type="OrthoDB" id="5141738at2759"/>
<evidence type="ECO:0000256" key="4">
    <source>
        <dbReference type="ARBA" id="ARBA00023136"/>
    </source>
</evidence>
<keyword evidence="3" id="KW-1133">Transmembrane helix</keyword>
<reference evidence="5" key="1">
    <citation type="submission" date="2022-03" db="EMBL/GenBank/DDBJ databases">
        <authorList>
            <person name="Martin C."/>
        </authorList>
    </citation>
    <scope>NUCLEOTIDE SEQUENCE</scope>
</reference>
<comment type="caution">
    <text evidence="5">The sequence shown here is derived from an EMBL/GenBank/DDBJ whole genome shotgun (WGS) entry which is preliminary data.</text>
</comment>
<dbReference type="Proteomes" id="UP000749559">
    <property type="component" value="Unassembled WGS sequence"/>
</dbReference>
<comment type="subcellular location">
    <subcellularLocation>
        <location evidence="1">Membrane</location>
        <topology evidence="1">Multi-pass membrane protein</topology>
    </subcellularLocation>
</comment>
<evidence type="ECO:0000313" key="6">
    <source>
        <dbReference type="Proteomes" id="UP000749559"/>
    </source>
</evidence>
<evidence type="ECO:0000256" key="1">
    <source>
        <dbReference type="ARBA" id="ARBA00004141"/>
    </source>
</evidence>
<dbReference type="AlphaFoldDB" id="A0A8J1TMF7"/>
<protein>
    <submittedName>
        <fullName evidence="5">Uncharacterized protein</fullName>
    </submittedName>
</protein>
<keyword evidence="4" id="KW-0472">Membrane</keyword>
<accession>A0A8J1TMF7</accession>
<dbReference type="Pfam" id="PF00083">
    <property type="entry name" value="Sugar_tr"/>
    <property type="match status" value="2"/>
</dbReference>
<dbReference type="SUPFAM" id="SSF103473">
    <property type="entry name" value="MFS general substrate transporter"/>
    <property type="match status" value="1"/>
</dbReference>
<sequence length="547" mass="60225">TAVAMVAFEQYLEEVGSFGKYQIIALLFASFSQIPSGFHNVNFVYIGAAQDHYCAPPTQLGAFNLTEAQIKALTIPIEVKDGNERYSECEQYVMNYSAITSDDIQGLTEWLAGNGTRTESPLNASKVESCETWVYDTSVYETTVVSEWNLICEKQALRATTQSIFMVGRFIGSYLCGYLADRFGRKAVACWCLIINIVFGIGSSFSPNYTVYTTLRFVIAASYSGIITAGFIWRNSESPRWLFSKGRYKEAAAILKTIARVNGKKLPKDVVEALENIHSIETKDNIKTHGMLNCADKSDDVTSKCTREHPEAVDTLDLIRTPNIRRVSIIFAYNWLTVILVYYGLSWNTGNIGGDPYINQLISGSMDILGNCLMLVLFTKVGRRLPMCSMLITGGVALLMACTLLGNESMTSIVITLAMLGKLAIGSAVAMVWTYTPEAYPTYLRAAATGAGSSIARVGAIIAPYLLLLGDVTNKSVPLVIFGVLSLVAGLSNLWLPETRGKVLPETILEAEHFLEGQEVFTCRQKDQETTKQEREDISKCIDDSNT</sequence>
<dbReference type="CDD" id="cd17317">
    <property type="entry name" value="MFS_SLC22"/>
    <property type="match status" value="1"/>
</dbReference>
<evidence type="ECO:0000256" key="3">
    <source>
        <dbReference type="ARBA" id="ARBA00022989"/>
    </source>
</evidence>
<dbReference type="GO" id="GO:0022857">
    <property type="term" value="F:transmembrane transporter activity"/>
    <property type="evidence" value="ECO:0007669"/>
    <property type="project" value="InterPro"/>
</dbReference>
<keyword evidence="6" id="KW-1185">Reference proteome</keyword>
<keyword evidence="2" id="KW-0812">Transmembrane</keyword>
<organism evidence="5 6">
    <name type="scientific">Owenia fusiformis</name>
    <name type="common">Polychaete worm</name>
    <dbReference type="NCBI Taxonomy" id="6347"/>
    <lineage>
        <taxon>Eukaryota</taxon>
        <taxon>Metazoa</taxon>
        <taxon>Spiralia</taxon>
        <taxon>Lophotrochozoa</taxon>
        <taxon>Annelida</taxon>
        <taxon>Polychaeta</taxon>
        <taxon>Sedentaria</taxon>
        <taxon>Canalipalpata</taxon>
        <taxon>Sabellida</taxon>
        <taxon>Oweniida</taxon>
        <taxon>Oweniidae</taxon>
        <taxon>Owenia</taxon>
    </lineage>
</organism>
<name>A0A8J1TMF7_OWEFU</name>
<evidence type="ECO:0000256" key="2">
    <source>
        <dbReference type="ARBA" id="ARBA00022692"/>
    </source>
</evidence>
<proteinExistence type="predicted"/>
<evidence type="ECO:0000313" key="5">
    <source>
        <dbReference type="EMBL" id="CAH1802524.1"/>
    </source>
</evidence>
<dbReference type="GO" id="GO:0016020">
    <property type="term" value="C:membrane"/>
    <property type="evidence" value="ECO:0007669"/>
    <property type="project" value="UniProtKB-SubCell"/>
</dbReference>
<gene>
    <name evidence="5" type="ORF">OFUS_LOCUS26193</name>
</gene>
<dbReference type="InterPro" id="IPR005828">
    <property type="entry name" value="MFS_sugar_transport-like"/>
</dbReference>
<dbReference type="Gene3D" id="1.20.1250.20">
    <property type="entry name" value="MFS general substrate transporter like domains"/>
    <property type="match status" value="2"/>
</dbReference>
<dbReference type="EMBL" id="CAIIXF020000012">
    <property type="protein sequence ID" value="CAH1802524.1"/>
    <property type="molecule type" value="Genomic_DNA"/>
</dbReference>
<dbReference type="PANTHER" id="PTHR24064">
    <property type="entry name" value="SOLUTE CARRIER FAMILY 22 MEMBER"/>
    <property type="match status" value="1"/>
</dbReference>
<dbReference type="InterPro" id="IPR036259">
    <property type="entry name" value="MFS_trans_sf"/>
</dbReference>
<feature type="non-terminal residue" evidence="5">
    <location>
        <position position="1"/>
    </location>
</feature>